<dbReference type="PROSITE" id="PS50112">
    <property type="entry name" value="PAS"/>
    <property type="match status" value="1"/>
</dbReference>
<feature type="transmembrane region" description="Helical" evidence="8">
    <location>
        <begin position="45"/>
        <end position="66"/>
    </location>
</feature>
<dbReference type="PRINTS" id="PR00344">
    <property type="entry name" value="BCTRLSENSOR"/>
</dbReference>
<dbReference type="SUPFAM" id="SSF55785">
    <property type="entry name" value="PYP-like sensor domain (PAS domain)"/>
    <property type="match status" value="1"/>
</dbReference>
<dbReference type="OrthoDB" id="106630at2157"/>
<evidence type="ECO:0000256" key="5">
    <source>
        <dbReference type="ARBA" id="ARBA00022777"/>
    </source>
</evidence>
<organism evidence="12 13">
    <name type="scientific">Halomicrobium zhouii</name>
    <dbReference type="NCBI Taxonomy" id="767519"/>
    <lineage>
        <taxon>Archaea</taxon>
        <taxon>Methanobacteriati</taxon>
        <taxon>Methanobacteriota</taxon>
        <taxon>Stenosarchaea group</taxon>
        <taxon>Halobacteria</taxon>
        <taxon>Halobacteriales</taxon>
        <taxon>Haloarculaceae</taxon>
        <taxon>Halomicrobium</taxon>
    </lineage>
</organism>
<evidence type="ECO:0000256" key="2">
    <source>
        <dbReference type="ARBA" id="ARBA00012438"/>
    </source>
</evidence>
<dbReference type="Gene3D" id="3.30.450.20">
    <property type="entry name" value="PAS domain"/>
    <property type="match status" value="1"/>
</dbReference>
<keyword evidence="8" id="KW-0812">Transmembrane</keyword>
<dbReference type="AlphaFoldDB" id="A0A1I6LII4"/>
<dbReference type="InterPro" id="IPR013656">
    <property type="entry name" value="PAS_4"/>
</dbReference>
<sequence>MAAWYRVLSLVGGRRAILALGGLYVALAVWWTVVSAGEAVSIGEFIVFALIAGPGLVVLYTGYRLPHFDIRDEFEPTVAGWSLGALVLMLGLLGFYSLQPGESVDGLGSVLILTALASVAGLAAGIHNGQSRTRAHELEVTVDELATANERLERHRRYTDDVLDAIDDVFYVLDESGNLRRWNESLREVTGYSSDEIASMHATDFFGEDDRDTIRAAVQTAFETGSVEVQLDFRTSDGERIPFEFAATTLEDPWGETVLAGIGRDVTGRVDREQRLEELVDRLEESNERLEQFAYAASHDLQEPLRMVSSYLQLIEQRYADELDDDGREFIDYAADGADRMRDMIDGLLQYSRVDTRGDPFEPVDLNAVFDDVCDDLQVRIDESDAEITVDDLPRVQGDRGQLRQLFQNLLDNAIEYSGDEPPRIDVSVERDGAEYVFSVRDEGIGIPGSDSERVFEVFQRLHAPDDHAGTGIGLALCERIVERHGVRTSAARPGSTDEQSESLGVDAKEASVGSTDERGESDGVRSSGTRTGSTDEQCESVGGDIWVDSEPGAGSTFRFTLPRNDG</sequence>
<dbReference type="InterPro" id="IPR005467">
    <property type="entry name" value="His_kinase_dom"/>
</dbReference>
<feature type="coiled-coil region" evidence="6">
    <location>
        <begin position="269"/>
        <end position="296"/>
    </location>
</feature>
<dbReference type="Pfam" id="PF08448">
    <property type="entry name" value="PAS_4"/>
    <property type="match status" value="1"/>
</dbReference>
<feature type="transmembrane region" description="Helical" evidence="8">
    <location>
        <begin position="78"/>
        <end position="98"/>
    </location>
</feature>
<evidence type="ECO:0000256" key="6">
    <source>
        <dbReference type="SAM" id="Coils"/>
    </source>
</evidence>
<dbReference type="Gene3D" id="1.10.287.130">
    <property type="match status" value="1"/>
</dbReference>
<dbReference type="EC" id="2.7.13.3" evidence="2"/>
<feature type="region of interest" description="Disordered" evidence="7">
    <location>
        <begin position="487"/>
        <end position="567"/>
    </location>
</feature>
<dbReference type="InterPro" id="IPR003661">
    <property type="entry name" value="HisK_dim/P_dom"/>
</dbReference>
<dbReference type="GO" id="GO:0000155">
    <property type="term" value="F:phosphorelay sensor kinase activity"/>
    <property type="evidence" value="ECO:0007669"/>
    <property type="project" value="InterPro"/>
</dbReference>
<dbReference type="Pfam" id="PF02518">
    <property type="entry name" value="HATPase_c"/>
    <property type="match status" value="1"/>
</dbReference>
<dbReference type="SUPFAM" id="SSF55874">
    <property type="entry name" value="ATPase domain of HSP90 chaperone/DNA topoisomerase II/histidine kinase"/>
    <property type="match status" value="2"/>
</dbReference>
<dbReference type="SUPFAM" id="SSF47384">
    <property type="entry name" value="Homodimeric domain of signal transducing histidine kinase"/>
    <property type="match status" value="1"/>
</dbReference>
<dbReference type="PROSITE" id="PS50113">
    <property type="entry name" value="PAC"/>
    <property type="match status" value="1"/>
</dbReference>
<dbReference type="SMART" id="SM00091">
    <property type="entry name" value="PAS"/>
    <property type="match status" value="1"/>
</dbReference>
<dbReference type="InterPro" id="IPR035965">
    <property type="entry name" value="PAS-like_dom_sf"/>
</dbReference>
<keyword evidence="6" id="KW-0175">Coiled coil</keyword>
<feature type="transmembrane region" description="Helical" evidence="8">
    <location>
        <begin position="104"/>
        <end position="126"/>
    </location>
</feature>
<dbReference type="PROSITE" id="PS50109">
    <property type="entry name" value="HIS_KIN"/>
    <property type="match status" value="1"/>
</dbReference>
<dbReference type="InterPro" id="IPR004358">
    <property type="entry name" value="Sig_transdc_His_kin-like_C"/>
</dbReference>
<evidence type="ECO:0000256" key="8">
    <source>
        <dbReference type="SAM" id="Phobius"/>
    </source>
</evidence>
<dbReference type="InterPro" id="IPR036097">
    <property type="entry name" value="HisK_dim/P_sf"/>
</dbReference>
<comment type="catalytic activity">
    <reaction evidence="1">
        <text>ATP + protein L-histidine = ADP + protein N-phospho-L-histidine.</text>
        <dbReference type="EC" id="2.7.13.3"/>
    </reaction>
</comment>
<feature type="domain" description="Histidine kinase" evidence="9">
    <location>
        <begin position="296"/>
        <end position="566"/>
    </location>
</feature>
<feature type="compositionally biased region" description="Polar residues" evidence="7">
    <location>
        <begin position="525"/>
        <end position="536"/>
    </location>
</feature>
<dbReference type="Proteomes" id="UP000199062">
    <property type="component" value="Unassembled WGS sequence"/>
</dbReference>
<keyword evidence="4" id="KW-0808">Transferase</keyword>
<accession>A0A1I6LII4</accession>
<evidence type="ECO:0000259" key="10">
    <source>
        <dbReference type="PROSITE" id="PS50112"/>
    </source>
</evidence>
<feature type="domain" description="PAC" evidence="11">
    <location>
        <begin position="227"/>
        <end position="278"/>
    </location>
</feature>
<dbReference type="InterPro" id="IPR003594">
    <property type="entry name" value="HATPase_dom"/>
</dbReference>
<keyword evidence="5" id="KW-0418">Kinase</keyword>
<dbReference type="InterPro" id="IPR000014">
    <property type="entry name" value="PAS"/>
</dbReference>
<dbReference type="Gene3D" id="3.30.565.10">
    <property type="entry name" value="Histidine kinase-like ATPase, C-terminal domain"/>
    <property type="match status" value="2"/>
</dbReference>
<feature type="domain" description="PAS" evidence="10">
    <location>
        <begin position="155"/>
        <end position="225"/>
    </location>
</feature>
<evidence type="ECO:0000313" key="13">
    <source>
        <dbReference type="Proteomes" id="UP000199062"/>
    </source>
</evidence>
<dbReference type="SMART" id="SM00388">
    <property type="entry name" value="HisKA"/>
    <property type="match status" value="1"/>
</dbReference>
<dbReference type="InterPro" id="IPR036890">
    <property type="entry name" value="HATPase_C_sf"/>
</dbReference>
<dbReference type="InterPro" id="IPR052162">
    <property type="entry name" value="Sensor_kinase/Photoreceptor"/>
</dbReference>
<dbReference type="EMBL" id="FOZK01000002">
    <property type="protein sequence ID" value="SFS03251.1"/>
    <property type="molecule type" value="Genomic_DNA"/>
</dbReference>
<dbReference type="CDD" id="cd00130">
    <property type="entry name" value="PAS"/>
    <property type="match status" value="1"/>
</dbReference>
<dbReference type="SMART" id="SM00387">
    <property type="entry name" value="HATPase_c"/>
    <property type="match status" value="1"/>
</dbReference>
<evidence type="ECO:0000259" key="9">
    <source>
        <dbReference type="PROSITE" id="PS50109"/>
    </source>
</evidence>
<name>A0A1I6LII4_9EURY</name>
<dbReference type="InterPro" id="IPR000700">
    <property type="entry name" value="PAS-assoc_C"/>
</dbReference>
<protein>
    <recommendedName>
        <fullName evidence="2">histidine kinase</fullName>
        <ecNumber evidence="2">2.7.13.3</ecNumber>
    </recommendedName>
</protein>
<dbReference type="PANTHER" id="PTHR43304:SF1">
    <property type="entry name" value="PAC DOMAIN-CONTAINING PROTEIN"/>
    <property type="match status" value="1"/>
</dbReference>
<keyword evidence="8" id="KW-1133">Transmembrane helix</keyword>
<evidence type="ECO:0000256" key="4">
    <source>
        <dbReference type="ARBA" id="ARBA00022679"/>
    </source>
</evidence>
<proteinExistence type="predicted"/>
<keyword evidence="8" id="KW-0472">Membrane</keyword>
<evidence type="ECO:0000259" key="11">
    <source>
        <dbReference type="PROSITE" id="PS50113"/>
    </source>
</evidence>
<keyword evidence="13" id="KW-1185">Reference proteome</keyword>
<dbReference type="NCBIfam" id="TIGR00229">
    <property type="entry name" value="sensory_box"/>
    <property type="match status" value="1"/>
</dbReference>
<dbReference type="RefSeq" id="WP_089817066.1">
    <property type="nucleotide sequence ID" value="NZ_FOZK01000002.1"/>
</dbReference>
<evidence type="ECO:0000256" key="3">
    <source>
        <dbReference type="ARBA" id="ARBA00022553"/>
    </source>
</evidence>
<dbReference type="STRING" id="767519.SAMN05216559_2758"/>
<gene>
    <name evidence="12" type="ORF">SAMN05216559_2758</name>
</gene>
<keyword evidence="3" id="KW-0597">Phosphoprotein</keyword>
<dbReference type="PANTHER" id="PTHR43304">
    <property type="entry name" value="PHYTOCHROME-LIKE PROTEIN CPH1"/>
    <property type="match status" value="1"/>
</dbReference>
<evidence type="ECO:0000313" key="12">
    <source>
        <dbReference type="EMBL" id="SFS03251.1"/>
    </source>
</evidence>
<evidence type="ECO:0000256" key="1">
    <source>
        <dbReference type="ARBA" id="ARBA00000085"/>
    </source>
</evidence>
<evidence type="ECO:0000256" key="7">
    <source>
        <dbReference type="SAM" id="MobiDB-lite"/>
    </source>
</evidence>
<reference evidence="12 13" key="1">
    <citation type="submission" date="2016-10" db="EMBL/GenBank/DDBJ databases">
        <authorList>
            <person name="de Groot N.N."/>
        </authorList>
    </citation>
    <scope>NUCLEOTIDE SEQUENCE [LARGE SCALE GENOMIC DNA]</scope>
    <source>
        <strain evidence="12 13">CGMCC 1.10457</strain>
    </source>
</reference>
<dbReference type="Pfam" id="PF00512">
    <property type="entry name" value="HisKA"/>
    <property type="match status" value="1"/>
</dbReference>
<dbReference type="CDD" id="cd00082">
    <property type="entry name" value="HisKA"/>
    <property type="match status" value="1"/>
</dbReference>
<feature type="transmembrane region" description="Helical" evidence="8">
    <location>
        <begin position="16"/>
        <end position="33"/>
    </location>
</feature>